<protein>
    <submittedName>
        <fullName evidence="1">GNAT family N-acetyltransferase</fullName>
    </submittedName>
</protein>
<evidence type="ECO:0000313" key="2">
    <source>
        <dbReference type="Proteomes" id="UP000553209"/>
    </source>
</evidence>
<reference evidence="1 2" key="1">
    <citation type="submission" date="2020-04" db="EMBL/GenBank/DDBJ databases">
        <title>MicrobeNet Type strains.</title>
        <authorList>
            <person name="Nicholson A.C."/>
        </authorList>
    </citation>
    <scope>NUCLEOTIDE SEQUENCE [LARGE SCALE GENOMIC DNA]</scope>
    <source>
        <strain evidence="1 2">ATCC 23612</strain>
    </source>
</reference>
<dbReference type="RefSeq" id="WP_061082665.1">
    <property type="nucleotide sequence ID" value="NZ_JAAXPG010000025.1"/>
</dbReference>
<dbReference type="Proteomes" id="UP000553209">
    <property type="component" value="Unassembled WGS sequence"/>
</dbReference>
<dbReference type="Gene3D" id="3.40.630.30">
    <property type="match status" value="1"/>
</dbReference>
<accession>A0A7X6MFJ4</accession>
<gene>
    <name evidence="1" type="ORF">HGB44_23515</name>
</gene>
<dbReference type="GO" id="GO:0016740">
    <property type="term" value="F:transferase activity"/>
    <property type="evidence" value="ECO:0007669"/>
    <property type="project" value="UniProtKB-KW"/>
</dbReference>
<dbReference type="EMBL" id="JAAXPG010000025">
    <property type="protein sequence ID" value="NKZ00609.1"/>
    <property type="molecule type" value="Genomic_DNA"/>
</dbReference>
<sequence>MPVPHAATWRIDNLTGPDVLAAPSGWVDAYEAVYADALHLPDHSQPPFAERLAFSAARPGFRLTACHVDEELAGFAYGYTLTPATGWWNGFVPLPGVEEDVAVERPGRTFAMCEALVRAPFRGTGLVERALPFLVGGRTEERAAALVAEDNTHALDIFPRNGWRHVGGLAPHPGWRRHHCLVMPLTG</sequence>
<dbReference type="AlphaFoldDB" id="A0A7X6MFJ4"/>
<comment type="caution">
    <text evidence="1">The sequence shown here is derived from an EMBL/GenBank/DDBJ whole genome shotgun (WGS) entry which is preliminary data.</text>
</comment>
<dbReference type="SUPFAM" id="SSF55729">
    <property type="entry name" value="Acyl-CoA N-acyltransferases (Nat)"/>
    <property type="match status" value="1"/>
</dbReference>
<proteinExistence type="predicted"/>
<name>A0A7X6MFJ4_9ACTN</name>
<keyword evidence="2" id="KW-1185">Reference proteome</keyword>
<dbReference type="InterPro" id="IPR016181">
    <property type="entry name" value="Acyl_CoA_acyltransferase"/>
</dbReference>
<evidence type="ECO:0000313" key="1">
    <source>
        <dbReference type="EMBL" id="NKZ00609.1"/>
    </source>
</evidence>
<organism evidence="1 2">
    <name type="scientific">Nocardiopsis alborubida</name>
    <dbReference type="NCBI Taxonomy" id="146802"/>
    <lineage>
        <taxon>Bacteria</taxon>
        <taxon>Bacillati</taxon>
        <taxon>Actinomycetota</taxon>
        <taxon>Actinomycetes</taxon>
        <taxon>Streptosporangiales</taxon>
        <taxon>Nocardiopsidaceae</taxon>
        <taxon>Nocardiopsis</taxon>
    </lineage>
</organism>
<keyword evidence="1" id="KW-0808">Transferase</keyword>